<dbReference type="RefSeq" id="WP_206741625.1">
    <property type="nucleotide sequence ID" value="NZ_ARYL01000080.1"/>
</dbReference>
<organism evidence="2 3">
    <name type="scientific">Hyphomonas oceanitis SCH89</name>
    <dbReference type="NCBI Taxonomy" id="1280953"/>
    <lineage>
        <taxon>Bacteria</taxon>
        <taxon>Pseudomonadati</taxon>
        <taxon>Pseudomonadota</taxon>
        <taxon>Alphaproteobacteria</taxon>
        <taxon>Hyphomonadales</taxon>
        <taxon>Hyphomonadaceae</taxon>
        <taxon>Hyphomonas</taxon>
    </lineage>
</organism>
<proteinExistence type="inferred from homology"/>
<gene>
    <name evidence="2" type="ORF">HOC_20153</name>
</gene>
<sequence>MMSKRPGDVKRPPSLVRILNGLFPSTPDFHQLLNDQCELVVQGMEVFAEFMMTGDQAAADRVRQLEHEGDSLKARNIDILNRSFATPYDREDIYRAITAIDDGLNYAKTSVWEMDVLGVSPDKPMAEMADLLLQGARSLQRGFSVLKTNPGEAERAANAVRKTERHVEKVYRRAIAELFSPQHYANDLAARRKDLSEDLRPLLEPDDKASCDSVLKGVSFVMETLKRREIYRHLSNAADHFAHAGDILHDITVKSA</sequence>
<dbReference type="PATRIC" id="fig|1280953.3.peg.4011"/>
<dbReference type="EMBL" id="ARYL01000080">
    <property type="protein sequence ID" value="KCZ98960.1"/>
    <property type="molecule type" value="Genomic_DNA"/>
</dbReference>
<dbReference type="Pfam" id="PF01865">
    <property type="entry name" value="PhoU_div"/>
    <property type="match status" value="1"/>
</dbReference>
<dbReference type="PANTHER" id="PTHR37298">
    <property type="entry name" value="UPF0111 PROTEIN YKAA"/>
    <property type="match status" value="1"/>
</dbReference>
<evidence type="ECO:0000313" key="2">
    <source>
        <dbReference type="EMBL" id="KCZ98960.1"/>
    </source>
</evidence>
<dbReference type="InterPro" id="IPR052912">
    <property type="entry name" value="UPF0111_domain"/>
</dbReference>
<accession>A0A059G145</accession>
<dbReference type="eggNOG" id="COG1392">
    <property type="taxonomic scope" value="Bacteria"/>
</dbReference>
<comment type="similarity">
    <text evidence="1">Belongs to the UPF0111 family.</text>
</comment>
<reference evidence="2 3" key="1">
    <citation type="journal article" date="2014" name="Antonie Van Leeuwenhoek">
        <title>Hyphomonas beringensis sp. nov. and Hyphomonas chukchiensis sp. nov., isolated from surface seawater of the Bering Sea and Chukchi Sea.</title>
        <authorList>
            <person name="Li C."/>
            <person name="Lai Q."/>
            <person name="Li G."/>
            <person name="Dong C."/>
            <person name="Wang J."/>
            <person name="Liao Y."/>
            <person name="Shao Z."/>
        </authorList>
    </citation>
    <scope>NUCLEOTIDE SEQUENCE [LARGE SCALE GENOMIC DNA]</scope>
    <source>
        <strain evidence="2 3">SCH89</strain>
    </source>
</reference>
<comment type="caution">
    <text evidence="2">The sequence shown here is derived from an EMBL/GenBank/DDBJ whole genome shotgun (WGS) entry which is preliminary data.</text>
</comment>
<dbReference type="STRING" id="1280953.HOC_20153"/>
<dbReference type="InterPro" id="IPR018445">
    <property type="entry name" value="Put_Phosphate_transp_reg"/>
</dbReference>
<dbReference type="Proteomes" id="UP000024942">
    <property type="component" value="Unassembled WGS sequence"/>
</dbReference>
<evidence type="ECO:0000256" key="1">
    <source>
        <dbReference type="ARBA" id="ARBA00008591"/>
    </source>
</evidence>
<name>A0A059G145_9PROT</name>
<keyword evidence="3" id="KW-1185">Reference proteome</keyword>
<dbReference type="PANTHER" id="PTHR37298:SF1">
    <property type="entry name" value="UPF0111 PROTEIN YKAA"/>
    <property type="match status" value="1"/>
</dbReference>
<evidence type="ECO:0000313" key="3">
    <source>
        <dbReference type="Proteomes" id="UP000024942"/>
    </source>
</evidence>
<dbReference type="AlphaFoldDB" id="A0A059G145"/>
<dbReference type="InterPro" id="IPR038078">
    <property type="entry name" value="PhoU-like_sf"/>
</dbReference>
<protein>
    <submittedName>
        <fullName evidence="2">Phosphate transport regulator-like protein</fullName>
    </submittedName>
</protein>
<dbReference type="Gene3D" id="1.20.58.220">
    <property type="entry name" value="Phosphate transport system protein phou homolog 2, domain 2"/>
    <property type="match status" value="1"/>
</dbReference>